<name>A0A3Q1BLK6_AMPOC</name>
<proteinExistence type="predicted"/>
<dbReference type="GeneTree" id="ENSGT00940000180560"/>
<evidence type="ECO:0000313" key="2">
    <source>
        <dbReference type="Proteomes" id="UP001501940"/>
    </source>
</evidence>
<dbReference type="OMA" id="IHLCSCC"/>
<accession>A0A3Q1BLK6</accession>
<reference evidence="1" key="3">
    <citation type="submission" date="2025-09" db="UniProtKB">
        <authorList>
            <consortium name="Ensembl"/>
        </authorList>
    </citation>
    <scope>IDENTIFICATION</scope>
</reference>
<dbReference type="Proteomes" id="UP001501940">
    <property type="component" value="Chromosome 1"/>
</dbReference>
<keyword evidence="2" id="KW-1185">Reference proteome</keyword>
<dbReference type="Ensembl" id="ENSAOCT00000021750.2">
    <property type="protein sequence ID" value="ENSAOCP00000013654.2"/>
    <property type="gene ID" value="ENSAOCG00000018218.2"/>
</dbReference>
<evidence type="ECO:0000313" key="1">
    <source>
        <dbReference type="Ensembl" id="ENSAOCP00000013654.2"/>
    </source>
</evidence>
<sequence length="89" mass="10047">TSCIVNGVSLDTVDYGNFKQIQLFTNLHSNLQTYMLLLASSHNFSISYVWRSPRLSSGPTAFYFSIHLCSCCRLFTYGQLLFTVCSCLT</sequence>
<dbReference type="AlphaFoldDB" id="A0A3Q1BLK6"/>
<reference evidence="1" key="2">
    <citation type="submission" date="2025-08" db="UniProtKB">
        <authorList>
            <consortium name="Ensembl"/>
        </authorList>
    </citation>
    <scope>IDENTIFICATION</scope>
</reference>
<reference evidence="1 2" key="1">
    <citation type="submission" date="2022-01" db="EMBL/GenBank/DDBJ databases">
        <title>A chromosome-scale genome assembly of the false clownfish, Amphiprion ocellaris.</title>
        <authorList>
            <person name="Ryu T."/>
        </authorList>
    </citation>
    <scope>NUCLEOTIDE SEQUENCE [LARGE SCALE GENOMIC DNA]</scope>
</reference>
<organism evidence="1 2">
    <name type="scientific">Amphiprion ocellaris</name>
    <name type="common">Clown anemonefish</name>
    <dbReference type="NCBI Taxonomy" id="80972"/>
    <lineage>
        <taxon>Eukaryota</taxon>
        <taxon>Metazoa</taxon>
        <taxon>Chordata</taxon>
        <taxon>Craniata</taxon>
        <taxon>Vertebrata</taxon>
        <taxon>Euteleostomi</taxon>
        <taxon>Actinopterygii</taxon>
        <taxon>Neopterygii</taxon>
        <taxon>Teleostei</taxon>
        <taxon>Neoteleostei</taxon>
        <taxon>Acanthomorphata</taxon>
        <taxon>Ovalentaria</taxon>
        <taxon>Pomacentridae</taxon>
        <taxon>Amphiprion</taxon>
    </lineage>
</organism>
<protein>
    <submittedName>
        <fullName evidence="1">Uncharacterized protein</fullName>
    </submittedName>
</protein>